<feature type="transmembrane region" description="Helical" evidence="6">
    <location>
        <begin position="189"/>
        <end position="208"/>
    </location>
</feature>
<keyword evidence="4 6" id="KW-1133">Transmembrane helix</keyword>
<protein>
    <recommendedName>
        <fullName evidence="6">Probable membrane transporter protein</fullName>
    </recommendedName>
</protein>
<dbReference type="InterPro" id="IPR051598">
    <property type="entry name" value="TSUP/Inactive_protease-like"/>
</dbReference>
<dbReference type="InterPro" id="IPR002781">
    <property type="entry name" value="TM_pro_TauE-like"/>
</dbReference>
<dbReference type="Pfam" id="PF01925">
    <property type="entry name" value="TauE"/>
    <property type="match status" value="1"/>
</dbReference>
<gene>
    <name evidence="7" type="ORF">DFP97_101185</name>
</gene>
<dbReference type="PANTHER" id="PTHR43701:SF2">
    <property type="entry name" value="MEMBRANE TRANSPORTER PROTEIN YJNA-RELATED"/>
    <property type="match status" value="1"/>
</dbReference>
<evidence type="ECO:0000256" key="5">
    <source>
        <dbReference type="ARBA" id="ARBA00023136"/>
    </source>
</evidence>
<dbReference type="Proteomes" id="UP000252415">
    <property type="component" value="Unassembled WGS sequence"/>
</dbReference>
<reference evidence="7 8" key="1">
    <citation type="submission" date="2018-07" db="EMBL/GenBank/DDBJ databases">
        <title>Genomic Encyclopedia of Type Strains, Phase III (KMG-III): the genomes of soil and plant-associated and newly described type strains.</title>
        <authorList>
            <person name="Whitman W."/>
        </authorList>
    </citation>
    <scope>NUCLEOTIDE SEQUENCE [LARGE SCALE GENOMIC DNA]</scope>
    <source>
        <strain evidence="7 8">CECT 7506</strain>
    </source>
</reference>
<comment type="caution">
    <text evidence="7">The sequence shown here is derived from an EMBL/GenBank/DDBJ whole genome shotgun (WGS) entry which is preliminary data.</text>
</comment>
<comment type="similarity">
    <text evidence="2 6">Belongs to the 4-toluene sulfonate uptake permease (TSUP) (TC 2.A.102) family.</text>
</comment>
<evidence type="ECO:0000313" key="7">
    <source>
        <dbReference type="EMBL" id="RCW51842.1"/>
    </source>
</evidence>
<evidence type="ECO:0000313" key="8">
    <source>
        <dbReference type="Proteomes" id="UP000252415"/>
    </source>
</evidence>
<feature type="transmembrane region" description="Helical" evidence="6">
    <location>
        <begin position="166"/>
        <end position="183"/>
    </location>
</feature>
<accession>A0A368W782</accession>
<feature type="transmembrane region" description="Helical" evidence="6">
    <location>
        <begin position="240"/>
        <end position="262"/>
    </location>
</feature>
<keyword evidence="8" id="KW-1185">Reference proteome</keyword>
<evidence type="ECO:0000256" key="6">
    <source>
        <dbReference type="RuleBase" id="RU363041"/>
    </source>
</evidence>
<name>A0A368W782_9BACL</name>
<evidence type="ECO:0000256" key="2">
    <source>
        <dbReference type="ARBA" id="ARBA00009142"/>
    </source>
</evidence>
<evidence type="ECO:0000256" key="4">
    <source>
        <dbReference type="ARBA" id="ARBA00022989"/>
    </source>
</evidence>
<dbReference type="AlphaFoldDB" id="A0A368W782"/>
<keyword evidence="6" id="KW-1003">Cell membrane</keyword>
<dbReference type="PANTHER" id="PTHR43701">
    <property type="entry name" value="MEMBRANE TRANSPORTER PROTEIN MJ0441-RELATED"/>
    <property type="match status" value="1"/>
</dbReference>
<dbReference type="EMBL" id="QPJD01000001">
    <property type="protein sequence ID" value="RCW51842.1"/>
    <property type="molecule type" value="Genomic_DNA"/>
</dbReference>
<feature type="transmembrane region" description="Helical" evidence="6">
    <location>
        <begin position="100"/>
        <end position="118"/>
    </location>
</feature>
<proteinExistence type="inferred from homology"/>
<feature type="transmembrane region" description="Helical" evidence="6">
    <location>
        <begin position="215"/>
        <end position="234"/>
    </location>
</feature>
<sequence length="292" mass="30820">MIQLAAFYMPITQLKAVIIFMEWILLVLLGVVAAMFGSIVGLGGGIVIVPVLMLLGPLLTGETIGHATAVGISLTVLVVTALASTLSYAKRSIVDFRSGWLFFITSGPAAMLGSALTGMLPAGLFQLVFGVFMLLMAALLVARDYMKPFSKQWPIVRTMTDASGQVHTYSYGIVPALAIGFGVGLMSGLFGIGGGSLFVPLMVLLFRFPPHMATATSMFVIFLSSILGSGMHAWLGETDWLLVLALAPGAWIGGKLGAAIAVKMSGKGLLWLLRITLLLLAGQLIIDGVRTF</sequence>
<evidence type="ECO:0000256" key="1">
    <source>
        <dbReference type="ARBA" id="ARBA00004141"/>
    </source>
</evidence>
<keyword evidence="3 6" id="KW-0812">Transmembrane</keyword>
<feature type="transmembrane region" description="Helical" evidence="6">
    <location>
        <begin position="23"/>
        <end position="52"/>
    </location>
</feature>
<keyword evidence="5 6" id="KW-0472">Membrane</keyword>
<comment type="subcellular location">
    <subcellularLocation>
        <location evidence="6">Cell membrane</location>
        <topology evidence="6">Multi-pass membrane protein</topology>
    </subcellularLocation>
    <subcellularLocation>
        <location evidence="1">Membrane</location>
        <topology evidence="1">Multi-pass membrane protein</topology>
    </subcellularLocation>
</comment>
<organism evidence="7 8">
    <name type="scientific">Paenibacillus prosopidis</name>
    <dbReference type="NCBI Taxonomy" id="630520"/>
    <lineage>
        <taxon>Bacteria</taxon>
        <taxon>Bacillati</taxon>
        <taxon>Bacillota</taxon>
        <taxon>Bacilli</taxon>
        <taxon>Bacillales</taxon>
        <taxon>Paenibacillaceae</taxon>
        <taxon>Paenibacillus</taxon>
    </lineage>
</organism>
<feature type="transmembrane region" description="Helical" evidence="6">
    <location>
        <begin position="64"/>
        <end position="88"/>
    </location>
</feature>
<dbReference type="GO" id="GO:0005886">
    <property type="term" value="C:plasma membrane"/>
    <property type="evidence" value="ECO:0007669"/>
    <property type="project" value="UniProtKB-SubCell"/>
</dbReference>
<feature type="transmembrane region" description="Helical" evidence="6">
    <location>
        <begin position="269"/>
        <end position="286"/>
    </location>
</feature>
<feature type="transmembrane region" description="Helical" evidence="6">
    <location>
        <begin position="124"/>
        <end position="145"/>
    </location>
</feature>
<evidence type="ECO:0000256" key="3">
    <source>
        <dbReference type="ARBA" id="ARBA00022692"/>
    </source>
</evidence>